<evidence type="ECO:0000313" key="3">
    <source>
        <dbReference type="Proteomes" id="UP001474421"/>
    </source>
</evidence>
<sequence length="71" mass="7973">MGSPPKSVGFQSSTQMSLLIWFVMPLLFTMVTAQLPGCTKSTTLAHRVAASRVENDKKPLFAHIRMKKYFN</sequence>
<name>A0AAW1BX05_CROAD</name>
<proteinExistence type="predicted"/>
<dbReference type="AlphaFoldDB" id="A0AAW1BX05"/>
<accession>A0AAW1BX05</accession>
<protein>
    <submittedName>
        <fullName evidence="2">Uncharacterized protein</fullName>
    </submittedName>
</protein>
<comment type="caution">
    <text evidence="2">The sequence shown here is derived from an EMBL/GenBank/DDBJ whole genome shotgun (WGS) entry which is preliminary data.</text>
</comment>
<organism evidence="2 3">
    <name type="scientific">Crotalus adamanteus</name>
    <name type="common">Eastern diamondback rattlesnake</name>
    <dbReference type="NCBI Taxonomy" id="8729"/>
    <lineage>
        <taxon>Eukaryota</taxon>
        <taxon>Metazoa</taxon>
        <taxon>Chordata</taxon>
        <taxon>Craniata</taxon>
        <taxon>Vertebrata</taxon>
        <taxon>Euteleostomi</taxon>
        <taxon>Lepidosauria</taxon>
        <taxon>Squamata</taxon>
        <taxon>Bifurcata</taxon>
        <taxon>Unidentata</taxon>
        <taxon>Episquamata</taxon>
        <taxon>Toxicofera</taxon>
        <taxon>Serpentes</taxon>
        <taxon>Colubroidea</taxon>
        <taxon>Viperidae</taxon>
        <taxon>Crotalinae</taxon>
        <taxon>Crotalus</taxon>
    </lineage>
</organism>
<feature type="chain" id="PRO_5043407600" evidence="1">
    <location>
        <begin position="34"/>
        <end position="71"/>
    </location>
</feature>
<evidence type="ECO:0000256" key="1">
    <source>
        <dbReference type="SAM" id="SignalP"/>
    </source>
</evidence>
<reference evidence="2 3" key="1">
    <citation type="journal article" date="2024" name="Proc. Natl. Acad. Sci. U.S.A.">
        <title>The genetic regulatory architecture and epigenomic basis for age-related changes in rattlesnake venom.</title>
        <authorList>
            <person name="Hogan M.P."/>
            <person name="Holding M.L."/>
            <person name="Nystrom G.S."/>
            <person name="Colston T.J."/>
            <person name="Bartlett D.A."/>
            <person name="Mason A.J."/>
            <person name="Ellsworth S.A."/>
            <person name="Rautsaw R.M."/>
            <person name="Lawrence K.C."/>
            <person name="Strickland J.L."/>
            <person name="He B."/>
            <person name="Fraser P."/>
            <person name="Margres M.J."/>
            <person name="Gilbert D.M."/>
            <person name="Gibbs H.L."/>
            <person name="Parkinson C.L."/>
            <person name="Rokyta D.R."/>
        </authorList>
    </citation>
    <scope>NUCLEOTIDE SEQUENCE [LARGE SCALE GENOMIC DNA]</scope>
    <source>
        <strain evidence="2">DRR0105</strain>
    </source>
</reference>
<dbReference type="EMBL" id="JAOTOJ010000002">
    <property type="protein sequence ID" value="KAK9406537.1"/>
    <property type="molecule type" value="Genomic_DNA"/>
</dbReference>
<feature type="signal peptide" evidence="1">
    <location>
        <begin position="1"/>
        <end position="33"/>
    </location>
</feature>
<gene>
    <name evidence="2" type="ORF">NXF25_005311</name>
</gene>
<evidence type="ECO:0000313" key="2">
    <source>
        <dbReference type="EMBL" id="KAK9406537.1"/>
    </source>
</evidence>
<keyword evidence="3" id="KW-1185">Reference proteome</keyword>
<keyword evidence="1" id="KW-0732">Signal</keyword>
<dbReference type="Proteomes" id="UP001474421">
    <property type="component" value="Unassembled WGS sequence"/>
</dbReference>